<dbReference type="PROSITE" id="PS00741">
    <property type="entry name" value="DH_1"/>
    <property type="match status" value="1"/>
</dbReference>
<dbReference type="InterPro" id="IPR001331">
    <property type="entry name" value="GDS_CDC24_CS"/>
</dbReference>
<feature type="domain" description="PH" evidence="5">
    <location>
        <begin position="221"/>
        <end position="331"/>
    </location>
</feature>
<evidence type="ECO:0000256" key="1">
    <source>
        <dbReference type="ARBA" id="ARBA00004496"/>
    </source>
</evidence>
<evidence type="ECO:0000259" key="6">
    <source>
        <dbReference type="PROSITE" id="PS50010"/>
    </source>
</evidence>
<feature type="domain" description="DH" evidence="6">
    <location>
        <begin position="6"/>
        <end position="190"/>
    </location>
</feature>
<dbReference type="EMBL" id="NJHN03000011">
    <property type="protein sequence ID" value="KAH9426332.1"/>
    <property type="molecule type" value="Genomic_DNA"/>
</dbReference>
<dbReference type="CDD" id="cd00160">
    <property type="entry name" value="RhoGEF"/>
    <property type="match status" value="1"/>
</dbReference>
<sequence length="485" mass="57522">MSSEQVRSNIILEIWNTEKDFVKNLKDVIDGYLKPCRDRKDMFDELRIQTIFGNIEELYEFQSKFLEQLDKCIDRKNLAASCIGHCFLSNEKGFDCYSDFCKNHPLATSELQDLYTDHKYVIFFEGCRLLQNMIDISLDGFLLTPIQKICKYPLQLAELLKYTRIEHLDYQSIAEAYKCMQRVAQLVNERKSRFESLEKLLSIQELFENWDGPSLLDTSSLLIHSGEITRIIRTTWSKELTVFIFDHLLIMARKDSRLLKKRTYLFKTRIELDYIDPVISLDDNVKDNHFNIMVKNAFKFYYHPKQKWYLFQAKSPEDKEIWLRAFEQERKRCHDDQQQCFIVTEQDKKSAKLAHQNQLKQKQKPKYFGNNIRKPTLYATKISTRKPDTVIAEIPLGPMKGFEIDRYNRAGSLPSYIYHQEKHRIHNNNNNNLFINNNHHHPHSNKNRQSTMNKKSNRTNWFQFGNNNHNNNGGGDDNTTKQMLK</sequence>
<evidence type="ECO:0000256" key="4">
    <source>
        <dbReference type="SAM" id="MobiDB-lite"/>
    </source>
</evidence>
<gene>
    <name evidence="7" type="primary">ARHGEF4_2</name>
    <name evidence="7" type="ORF">DERP_010900</name>
</gene>
<dbReference type="Gene3D" id="1.20.900.10">
    <property type="entry name" value="Dbl homology (DH) domain"/>
    <property type="match status" value="1"/>
</dbReference>
<feature type="region of interest" description="Disordered" evidence="4">
    <location>
        <begin position="458"/>
        <end position="485"/>
    </location>
</feature>
<dbReference type="InterPro" id="IPR055251">
    <property type="entry name" value="SOS1_NGEF_PH"/>
</dbReference>
<name>A0ABQ8JUS6_DERPT</name>
<dbReference type="InterPro" id="IPR001849">
    <property type="entry name" value="PH_domain"/>
</dbReference>
<dbReference type="Pfam" id="PF00621">
    <property type="entry name" value="RhoGEF"/>
    <property type="match status" value="1"/>
</dbReference>
<dbReference type="Gene3D" id="2.30.29.30">
    <property type="entry name" value="Pleckstrin-homology domain (PH domain)/Phosphotyrosine-binding domain (PTB)"/>
    <property type="match status" value="1"/>
</dbReference>
<dbReference type="SUPFAM" id="SSF50729">
    <property type="entry name" value="PH domain-like"/>
    <property type="match status" value="1"/>
</dbReference>
<evidence type="ECO:0000313" key="7">
    <source>
        <dbReference type="EMBL" id="KAH9426332.1"/>
    </source>
</evidence>
<dbReference type="InterPro" id="IPR011993">
    <property type="entry name" value="PH-like_dom_sf"/>
</dbReference>
<keyword evidence="3" id="KW-0344">Guanine-nucleotide releasing factor</keyword>
<dbReference type="InterPro" id="IPR035899">
    <property type="entry name" value="DBL_dom_sf"/>
</dbReference>
<dbReference type="Pfam" id="PF22697">
    <property type="entry name" value="SOS1_NGEF_PH"/>
    <property type="match status" value="1"/>
</dbReference>
<reference evidence="7 8" key="2">
    <citation type="journal article" date="2022" name="Mol. Biol. Evol.">
        <title>Comparative Genomics Reveals Insights into the Divergent Evolution of Astigmatic Mites and Household Pest Adaptations.</title>
        <authorList>
            <person name="Xiong Q."/>
            <person name="Wan A.T."/>
            <person name="Liu X."/>
            <person name="Fung C.S."/>
            <person name="Xiao X."/>
            <person name="Malainual N."/>
            <person name="Hou J."/>
            <person name="Wang L."/>
            <person name="Wang M."/>
            <person name="Yang K.Y."/>
            <person name="Cui Y."/>
            <person name="Leung E.L."/>
            <person name="Nong W."/>
            <person name="Shin S.K."/>
            <person name="Au S.W."/>
            <person name="Jeong K.Y."/>
            <person name="Chew F.T."/>
            <person name="Hui J.H."/>
            <person name="Leung T.F."/>
            <person name="Tungtrongchitr A."/>
            <person name="Zhong N."/>
            <person name="Liu Z."/>
            <person name="Tsui S.K."/>
        </authorList>
    </citation>
    <scope>NUCLEOTIDE SEQUENCE [LARGE SCALE GENOMIC DNA]</scope>
    <source>
        <strain evidence="7">Derp</strain>
    </source>
</reference>
<dbReference type="SUPFAM" id="SSF48065">
    <property type="entry name" value="DBL homology domain (DH-domain)"/>
    <property type="match status" value="1"/>
</dbReference>
<dbReference type="PANTHER" id="PTHR47544">
    <property type="entry name" value="RHO GUANINE NUCLEOTIDE EXCHANGE FACTOR 4"/>
    <property type="match status" value="1"/>
</dbReference>
<proteinExistence type="predicted"/>
<protein>
    <submittedName>
        <fullName evidence="7">Rho guanine nucleotide exchange factor 4</fullName>
    </submittedName>
</protein>
<dbReference type="PROSITE" id="PS50010">
    <property type="entry name" value="DH_2"/>
    <property type="match status" value="1"/>
</dbReference>
<evidence type="ECO:0000313" key="8">
    <source>
        <dbReference type="Proteomes" id="UP000887458"/>
    </source>
</evidence>
<accession>A0ABQ8JUS6</accession>
<keyword evidence="8" id="KW-1185">Reference proteome</keyword>
<keyword evidence="2" id="KW-0963">Cytoplasm</keyword>
<comment type="subcellular location">
    <subcellularLocation>
        <location evidence="1">Cytoplasm</location>
    </subcellularLocation>
</comment>
<organism evidence="7 8">
    <name type="scientific">Dermatophagoides pteronyssinus</name>
    <name type="common">European house dust mite</name>
    <dbReference type="NCBI Taxonomy" id="6956"/>
    <lineage>
        <taxon>Eukaryota</taxon>
        <taxon>Metazoa</taxon>
        <taxon>Ecdysozoa</taxon>
        <taxon>Arthropoda</taxon>
        <taxon>Chelicerata</taxon>
        <taxon>Arachnida</taxon>
        <taxon>Acari</taxon>
        <taxon>Acariformes</taxon>
        <taxon>Sarcoptiformes</taxon>
        <taxon>Astigmata</taxon>
        <taxon>Psoroptidia</taxon>
        <taxon>Analgoidea</taxon>
        <taxon>Pyroglyphidae</taxon>
        <taxon>Dermatophagoidinae</taxon>
        <taxon>Dermatophagoides</taxon>
    </lineage>
</organism>
<dbReference type="Proteomes" id="UP000887458">
    <property type="component" value="Unassembled WGS sequence"/>
</dbReference>
<dbReference type="SMART" id="SM00233">
    <property type="entry name" value="PH"/>
    <property type="match status" value="1"/>
</dbReference>
<dbReference type="SMART" id="SM00325">
    <property type="entry name" value="RhoGEF"/>
    <property type="match status" value="1"/>
</dbReference>
<comment type="caution">
    <text evidence="7">The sequence shown here is derived from an EMBL/GenBank/DDBJ whole genome shotgun (WGS) entry which is preliminary data.</text>
</comment>
<evidence type="ECO:0000259" key="5">
    <source>
        <dbReference type="PROSITE" id="PS50003"/>
    </source>
</evidence>
<dbReference type="PANTHER" id="PTHR47544:SF3">
    <property type="entry name" value="RHO GUANINE NUCLEOTIDE EXCHANGE FACTOR 4 ISOFORM X1"/>
    <property type="match status" value="1"/>
</dbReference>
<evidence type="ECO:0000256" key="2">
    <source>
        <dbReference type="ARBA" id="ARBA00022490"/>
    </source>
</evidence>
<evidence type="ECO:0000256" key="3">
    <source>
        <dbReference type="ARBA" id="ARBA00022658"/>
    </source>
</evidence>
<reference evidence="7 8" key="1">
    <citation type="journal article" date="2018" name="J. Allergy Clin. Immunol.">
        <title>High-quality assembly of Dermatophagoides pteronyssinus genome and transcriptome reveals a wide range of novel allergens.</title>
        <authorList>
            <person name="Liu X.Y."/>
            <person name="Yang K.Y."/>
            <person name="Wang M.Q."/>
            <person name="Kwok J.S."/>
            <person name="Zeng X."/>
            <person name="Yang Z."/>
            <person name="Xiao X.J."/>
            <person name="Lau C.P."/>
            <person name="Li Y."/>
            <person name="Huang Z.M."/>
            <person name="Ba J.G."/>
            <person name="Yim A.K."/>
            <person name="Ouyang C.Y."/>
            <person name="Ngai S.M."/>
            <person name="Chan T.F."/>
            <person name="Leung E.L."/>
            <person name="Liu L."/>
            <person name="Liu Z.G."/>
            <person name="Tsui S.K."/>
        </authorList>
    </citation>
    <scope>NUCLEOTIDE SEQUENCE [LARGE SCALE GENOMIC DNA]</scope>
    <source>
        <strain evidence="7">Derp</strain>
    </source>
</reference>
<dbReference type="InterPro" id="IPR000219">
    <property type="entry name" value="DH_dom"/>
</dbReference>
<dbReference type="PROSITE" id="PS50003">
    <property type="entry name" value="PH_DOMAIN"/>
    <property type="match status" value="1"/>
</dbReference>